<evidence type="ECO:0000313" key="6">
    <source>
        <dbReference type="EMBL" id="MBK1662298.1"/>
    </source>
</evidence>
<gene>
    <name evidence="6" type="ORF">CKO45_29370</name>
</gene>
<dbReference type="PROSITE" id="PS50830">
    <property type="entry name" value="TNASE_3"/>
    <property type="match status" value="1"/>
</dbReference>
<evidence type="ECO:0000256" key="2">
    <source>
        <dbReference type="ARBA" id="ARBA00022759"/>
    </source>
</evidence>
<protein>
    <submittedName>
        <fullName evidence="6">Micrococcal nuclease</fullName>
    </submittedName>
</protein>
<dbReference type="Gene3D" id="2.40.50.90">
    <property type="match status" value="1"/>
</dbReference>
<keyword evidence="7" id="KW-1185">Reference proteome</keyword>
<dbReference type="SUPFAM" id="SSF50199">
    <property type="entry name" value="Staphylococcal nuclease"/>
    <property type="match status" value="1"/>
</dbReference>
<sequence length="155" mass="17586">MLALLASLQAPAAFAADLVGRVVGITDGDTLTLLTPDKRETRIRLAEIDTPERRQPYGTRAREALSNLAFGREVRVVVEDTDRWGRTIGHVFAGRQDVNAEMVRRGAAWVYRDYSRNPALPRLEAEARAARRGLWALPEAERMPPWEWRRRPKQG</sequence>
<reference evidence="6 7" key="1">
    <citation type="journal article" date="2020" name="Microorganisms">
        <title>Osmotic Adaptation and Compatible Solute Biosynthesis of Phototrophic Bacteria as Revealed from Genome Analyses.</title>
        <authorList>
            <person name="Imhoff J.F."/>
            <person name="Rahn T."/>
            <person name="Kunzel S."/>
            <person name="Keller A."/>
            <person name="Neulinger S.C."/>
        </authorList>
    </citation>
    <scope>NUCLEOTIDE SEQUENCE [LARGE SCALE GENOMIC DNA]</scope>
    <source>
        <strain evidence="6 7">DSM 15382</strain>
    </source>
</reference>
<evidence type="ECO:0000259" key="5">
    <source>
        <dbReference type="PROSITE" id="PS50830"/>
    </source>
</evidence>
<organism evidence="6 7">
    <name type="scientific">Paracraurococcus ruber</name>
    <dbReference type="NCBI Taxonomy" id="77675"/>
    <lineage>
        <taxon>Bacteria</taxon>
        <taxon>Pseudomonadati</taxon>
        <taxon>Pseudomonadota</taxon>
        <taxon>Alphaproteobacteria</taxon>
        <taxon>Acetobacterales</taxon>
        <taxon>Roseomonadaceae</taxon>
        <taxon>Paracraurococcus</taxon>
    </lineage>
</organism>
<dbReference type="EMBL" id="NRSG01000510">
    <property type="protein sequence ID" value="MBK1662298.1"/>
    <property type="molecule type" value="Genomic_DNA"/>
</dbReference>
<dbReference type="PANTHER" id="PTHR12302:SF3">
    <property type="entry name" value="SERINE_THREONINE-PROTEIN KINASE 31"/>
    <property type="match status" value="1"/>
</dbReference>
<keyword evidence="3" id="KW-0378">Hydrolase</keyword>
<dbReference type="Proteomes" id="UP000697995">
    <property type="component" value="Unassembled WGS sequence"/>
</dbReference>
<evidence type="ECO:0000256" key="3">
    <source>
        <dbReference type="ARBA" id="ARBA00022801"/>
    </source>
</evidence>
<dbReference type="SMART" id="SM00318">
    <property type="entry name" value="SNc"/>
    <property type="match status" value="1"/>
</dbReference>
<keyword evidence="4" id="KW-0732">Signal</keyword>
<feature type="chain" id="PRO_5045676701" evidence="4">
    <location>
        <begin position="16"/>
        <end position="155"/>
    </location>
</feature>
<dbReference type="InterPro" id="IPR002071">
    <property type="entry name" value="Thermonucl_AS"/>
</dbReference>
<dbReference type="InterPro" id="IPR016071">
    <property type="entry name" value="Staphylococal_nuclease_OB-fold"/>
</dbReference>
<evidence type="ECO:0000256" key="1">
    <source>
        <dbReference type="ARBA" id="ARBA00022722"/>
    </source>
</evidence>
<dbReference type="InterPro" id="IPR035437">
    <property type="entry name" value="SNase_OB-fold_sf"/>
</dbReference>
<evidence type="ECO:0000256" key="4">
    <source>
        <dbReference type="SAM" id="SignalP"/>
    </source>
</evidence>
<keyword evidence="2" id="KW-0255">Endonuclease</keyword>
<dbReference type="PANTHER" id="PTHR12302">
    <property type="entry name" value="EBNA2 BINDING PROTEIN P100"/>
    <property type="match status" value="1"/>
</dbReference>
<evidence type="ECO:0000313" key="7">
    <source>
        <dbReference type="Proteomes" id="UP000697995"/>
    </source>
</evidence>
<accession>A0ABS1D730</accession>
<feature type="signal peptide" evidence="4">
    <location>
        <begin position="1"/>
        <end position="15"/>
    </location>
</feature>
<dbReference type="Pfam" id="PF00565">
    <property type="entry name" value="SNase"/>
    <property type="match status" value="1"/>
</dbReference>
<name>A0ABS1D730_9PROT</name>
<keyword evidence="1" id="KW-0540">Nuclease</keyword>
<dbReference type="PROSITE" id="PS01123">
    <property type="entry name" value="TNASE_1"/>
    <property type="match status" value="1"/>
</dbReference>
<comment type="caution">
    <text evidence="6">The sequence shown here is derived from an EMBL/GenBank/DDBJ whole genome shotgun (WGS) entry which is preliminary data.</text>
</comment>
<proteinExistence type="predicted"/>
<feature type="domain" description="TNase-like" evidence="5">
    <location>
        <begin position="16"/>
        <end position="137"/>
    </location>
</feature>